<evidence type="ECO:0000259" key="8">
    <source>
        <dbReference type="Pfam" id="PF04389"/>
    </source>
</evidence>
<sequence length="510" mass="56001">MSGLFLSANSLNLLSNNYPMNKTCITLTLLGLLAAPALAQKKAVEKNFKEKEAIGHFTYLASDELMGRDPVRPEIELAEKYIAEQLKKYGASEIPGADGYYQNIPFRISSPPSTGKVTLADKNFTQGEDLLVLDGLAIEGDYPLVDIGFGLEEDFEGKDLSGKILISNVGAPNRISPADLFALGREKVVRAKEAGALGLIERFNIPSVPWQLVSNFLNRTTLGIDQGESSNLPYIWIKDLDNSLRDQLSEGKLTSTNLQIEGKNNRSITGKNIVAWVEGTDPQLKDECVLLSAHFDHVGVGTPDESGDSIYNGARDNAVGTVAVINAAKYFAKNPPKRSILLALWTAEEKGLLGSAYFAENPLVPLDKIIYNLNIDNGGYNDTSVITVIGLGRTSVDDEIISAVSEFGLEAIPDPSPEQGLYDRSDNVNFAKKGIPAPTFSLGFQAFDDEIQKYYHKPGDHVDNFDLDYAVKYWKSYILSAERVANWDQKPVWKAGDKYEEVSKKLYGDQ</sequence>
<dbReference type="Gene3D" id="3.50.30.30">
    <property type="match status" value="1"/>
</dbReference>
<accession>A0A1I2RJL5</accession>
<dbReference type="GO" id="GO:0008235">
    <property type="term" value="F:metalloexopeptidase activity"/>
    <property type="evidence" value="ECO:0007669"/>
    <property type="project" value="InterPro"/>
</dbReference>
<name>A0A1I2RJL5_9BACT</name>
<evidence type="ECO:0000256" key="3">
    <source>
        <dbReference type="ARBA" id="ARBA00022723"/>
    </source>
</evidence>
<dbReference type="Proteomes" id="UP000199642">
    <property type="component" value="Unassembled WGS sequence"/>
</dbReference>
<protein>
    <submittedName>
        <fullName evidence="9">Peptidase family M28</fullName>
    </submittedName>
</protein>
<feature type="chain" id="PRO_5011452947" evidence="7">
    <location>
        <begin position="40"/>
        <end position="510"/>
    </location>
</feature>
<feature type="domain" description="Peptidase M28" evidence="8">
    <location>
        <begin position="272"/>
        <end position="469"/>
    </location>
</feature>
<dbReference type="PANTHER" id="PTHR12147:SF56">
    <property type="entry name" value="AMINOPEPTIDASE YDR415C-RELATED"/>
    <property type="match status" value="1"/>
</dbReference>
<keyword evidence="3" id="KW-0479">Metal-binding</keyword>
<evidence type="ECO:0000256" key="6">
    <source>
        <dbReference type="ARBA" id="ARBA00022833"/>
    </source>
</evidence>
<keyword evidence="1" id="KW-0031">Aminopeptidase</keyword>
<dbReference type="Pfam" id="PF04389">
    <property type="entry name" value="Peptidase_M28"/>
    <property type="match status" value="1"/>
</dbReference>
<dbReference type="InterPro" id="IPR045175">
    <property type="entry name" value="M28_fam"/>
</dbReference>
<dbReference type="InterPro" id="IPR007484">
    <property type="entry name" value="Peptidase_M28"/>
</dbReference>
<dbReference type="STRING" id="435880.SAMN04487988_103280"/>
<evidence type="ECO:0000256" key="2">
    <source>
        <dbReference type="ARBA" id="ARBA00022670"/>
    </source>
</evidence>
<keyword evidence="5" id="KW-0378">Hydrolase</keyword>
<organism evidence="9 10">
    <name type="scientific">Algoriphagus hitonicola</name>
    <dbReference type="NCBI Taxonomy" id="435880"/>
    <lineage>
        <taxon>Bacteria</taxon>
        <taxon>Pseudomonadati</taxon>
        <taxon>Bacteroidota</taxon>
        <taxon>Cytophagia</taxon>
        <taxon>Cytophagales</taxon>
        <taxon>Cyclobacteriaceae</taxon>
        <taxon>Algoriphagus</taxon>
    </lineage>
</organism>
<dbReference type="InterPro" id="IPR046450">
    <property type="entry name" value="PA_dom_sf"/>
</dbReference>
<evidence type="ECO:0000256" key="5">
    <source>
        <dbReference type="ARBA" id="ARBA00022801"/>
    </source>
</evidence>
<dbReference type="EMBL" id="FOPC01000003">
    <property type="protein sequence ID" value="SFG40712.1"/>
    <property type="molecule type" value="Genomic_DNA"/>
</dbReference>
<evidence type="ECO:0000256" key="7">
    <source>
        <dbReference type="SAM" id="SignalP"/>
    </source>
</evidence>
<keyword evidence="2" id="KW-0645">Protease</keyword>
<evidence type="ECO:0000256" key="1">
    <source>
        <dbReference type="ARBA" id="ARBA00022438"/>
    </source>
</evidence>
<keyword evidence="10" id="KW-1185">Reference proteome</keyword>
<dbReference type="GO" id="GO:0006508">
    <property type="term" value="P:proteolysis"/>
    <property type="evidence" value="ECO:0007669"/>
    <property type="project" value="UniProtKB-KW"/>
</dbReference>
<evidence type="ECO:0000313" key="10">
    <source>
        <dbReference type="Proteomes" id="UP000199642"/>
    </source>
</evidence>
<dbReference type="Gene3D" id="3.40.630.10">
    <property type="entry name" value="Zn peptidases"/>
    <property type="match status" value="1"/>
</dbReference>
<evidence type="ECO:0000256" key="4">
    <source>
        <dbReference type="ARBA" id="ARBA00022729"/>
    </source>
</evidence>
<dbReference type="AlphaFoldDB" id="A0A1I2RJL5"/>
<dbReference type="SUPFAM" id="SSF52025">
    <property type="entry name" value="PA domain"/>
    <property type="match status" value="1"/>
</dbReference>
<proteinExistence type="predicted"/>
<keyword evidence="4 7" id="KW-0732">Signal</keyword>
<evidence type="ECO:0000313" key="9">
    <source>
        <dbReference type="EMBL" id="SFG40712.1"/>
    </source>
</evidence>
<dbReference type="GO" id="GO:0004177">
    <property type="term" value="F:aminopeptidase activity"/>
    <property type="evidence" value="ECO:0007669"/>
    <property type="project" value="UniProtKB-KW"/>
</dbReference>
<keyword evidence="6" id="KW-0862">Zinc</keyword>
<reference evidence="10" key="1">
    <citation type="submission" date="2016-10" db="EMBL/GenBank/DDBJ databases">
        <authorList>
            <person name="Varghese N."/>
            <person name="Submissions S."/>
        </authorList>
    </citation>
    <scope>NUCLEOTIDE SEQUENCE [LARGE SCALE GENOMIC DNA]</scope>
    <source>
        <strain evidence="10">DSM 19315</strain>
    </source>
</reference>
<dbReference type="SUPFAM" id="SSF53187">
    <property type="entry name" value="Zn-dependent exopeptidases"/>
    <property type="match status" value="1"/>
</dbReference>
<dbReference type="GO" id="GO:0046872">
    <property type="term" value="F:metal ion binding"/>
    <property type="evidence" value="ECO:0007669"/>
    <property type="project" value="UniProtKB-KW"/>
</dbReference>
<gene>
    <name evidence="9" type="ORF">SAMN04487988_103280</name>
</gene>
<feature type="signal peptide" evidence="7">
    <location>
        <begin position="1"/>
        <end position="39"/>
    </location>
</feature>
<dbReference type="PANTHER" id="PTHR12147">
    <property type="entry name" value="METALLOPEPTIDASE M28 FAMILY MEMBER"/>
    <property type="match status" value="1"/>
</dbReference>